<accession>A0A3E0HL95</accession>
<dbReference type="CDD" id="cd00293">
    <property type="entry name" value="USP-like"/>
    <property type="match status" value="1"/>
</dbReference>
<dbReference type="InterPro" id="IPR006015">
    <property type="entry name" value="Universal_stress_UspA"/>
</dbReference>
<keyword evidence="2" id="KW-1185">Reference proteome</keyword>
<dbReference type="PRINTS" id="PR01438">
    <property type="entry name" value="UNVRSLSTRESS"/>
</dbReference>
<proteinExistence type="predicted"/>
<dbReference type="Proteomes" id="UP000256269">
    <property type="component" value="Unassembled WGS sequence"/>
</dbReference>
<reference evidence="1 2" key="1">
    <citation type="submission" date="2018-08" db="EMBL/GenBank/DDBJ databases">
        <title>Genomic Encyclopedia of Archaeal and Bacterial Type Strains, Phase II (KMG-II): from individual species to whole genera.</title>
        <authorList>
            <person name="Goeker M."/>
        </authorList>
    </citation>
    <scope>NUCLEOTIDE SEQUENCE [LARGE SCALE GENOMIC DNA]</scope>
    <source>
        <strain evidence="1 2">DSM 45791</strain>
    </source>
</reference>
<dbReference type="RefSeq" id="WP_116175786.1">
    <property type="nucleotide sequence ID" value="NZ_CP144375.1"/>
</dbReference>
<dbReference type="SUPFAM" id="SSF52402">
    <property type="entry name" value="Adenine nucleotide alpha hydrolases-like"/>
    <property type="match status" value="2"/>
</dbReference>
<dbReference type="AlphaFoldDB" id="A0A3E0HL95"/>
<gene>
    <name evidence="1" type="ORF">BCF44_106313</name>
</gene>
<evidence type="ECO:0000313" key="2">
    <source>
        <dbReference type="Proteomes" id="UP000256269"/>
    </source>
</evidence>
<protein>
    <recommendedName>
        <fullName evidence="3">Nucleotide-binding universal stress UspA family protein</fullName>
    </recommendedName>
</protein>
<evidence type="ECO:0008006" key="3">
    <source>
        <dbReference type="Google" id="ProtNLM"/>
    </source>
</evidence>
<comment type="caution">
    <text evidence="1">The sequence shown here is derived from an EMBL/GenBank/DDBJ whole genome shotgun (WGS) entry which is preliminary data.</text>
</comment>
<sequence>MAQAHAAATLNAPVVTRTTIVTTVAAAPVVTKRIAVGTDGSYWGDAALGWAARHACVVGAELDVHQADRRYVDIPADIPSDAGIGATLRSMPMLPVRILRSGPDPVGTLVGASKDADLLVLGCRGHHHGTLGVGRSVVPVVARARCDTVVVRGLPSSLHGRTRWITAMIRGGQEDVDLLAKVAKLATSLQAKVRVVHVTPPAGPRWLPEQMGSATVLERAAAQLVKLAPKLTPELRSFACQPPEAAVACPDTDLLVLGQGDANGDRTRLDPMTKAALYHSRSPVLVIRN</sequence>
<dbReference type="OrthoDB" id="3665908at2"/>
<name>A0A3E0HL95_9PSEU</name>
<organism evidence="1 2">
    <name type="scientific">Kutzneria buriramensis</name>
    <dbReference type="NCBI Taxonomy" id="1045776"/>
    <lineage>
        <taxon>Bacteria</taxon>
        <taxon>Bacillati</taxon>
        <taxon>Actinomycetota</taxon>
        <taxon>Actinomycetes</taxon>
        <taxon>Pseudonocardiales</taxon>
        <taxon>Pseudonocardiaceae</taxon>
        <taxon>Kutzneria</taxon>
    </lineage>
</organism>
<evidence type="ECO:0000313" key="1">
    <source>
        <dbReference type="EMBL" id="REH47148.1"/>
    </source>
</evidence>
<dbReference type="EMBL" id="QUNO01000006">
    <property type="protein sequence ID" value="REH47148.1"/>
    <property type="molecule type" value="Genomic_DNA"/>
</dbReference>
<dbReference type="Gene3D" id="3.40.50.12370">
    <property type="match status" value="1"/>
</dbReference>